<sequence length="152" mass="15503">MARAGSIGLGGGLAVMLAGSAFGEPGTLDSGLYEIAVTLELPALDDRTARRTARLCLDGQAGAENPGFAVLSDNNPLARCPVAPARRAGNTLTFDIACEGRNAARATARYVLAPDSVQGRVAMQMGGKTMTMTEIQVGRRIGACAAGGRPGL</sequence>
<dbReference type="RefSeq" id="WP_238311632.1">
    <property type="nucleotide sequence ID" value="NZ_BPQV01000007.1"/>
</dbReference>
<evidence type="ECO:0000313" key="2">
    <source>
        <dbReference type="Proteomes" id="UP001055156"/>
    </source>
</evidence>
<organism evidence="1 2">
    <name type="scientific">Methylobacterium organophilum</name>
    <dbReference type="NCBI Taxonomy" id="410"/>
    <lineage>
        <taxon>Bacteria</taxon>
        <taxon>Pseudomonadati</taxon>
        <taxon>Pseudomonadota</taxon>
        <taxon>Alphaproteobacteria</taxon>
        <taxon>Hyphomicrobiales</taxon>
        <taxon>Methylobacteriaceae</taxon>
        <taxon>Methylobacterium</taxon>
    </lineage>
</organism>
<gene>
    <name evidence="1" type="ORF">LKMONMHP_2698</name>
</gene>
<dbReference type="InterPro" id="IPR022061">
    <property type="entry name" value="DUF3617"/>
</dbReference>
<evidence type="ECO:0008006" key="3">
    <source>
        <dbReference type="Google" id="ProtNLM"/>
    </source>
</evidence>
<dbReference type="EMBL" id="BPQV01000007">
    <property type="protein sequence ID" value="GJE27836.1"/>
    <property type="molecule type" value="Genomic_DNA"/>
</dbReference>
<accession>A0ABQ4T9U8</accession>
<name>A0ABQ4T9U8_METOR</name>
<dbReference type="Proteomes" id="UP001055156">
    <property type="component" value="Unassembled WGS sequence"/>
</dbReference>
<protein>
    <recommendedName>
        <fullName evidence="3">DUF3617 family protein</fullName>
    </recommendedName>
</protein>
<comment type="caution">
    <text evidence="1">The sequence shown here is derived from an EMBL/GenBank/DDBJ whole genome shotgun (WGS) entry which is preliminary data.</text>
</comment>
<keyword evidence="2" id="KW-1185">Reference proteome</keyword>
<reference evidence="1" key="2">
    <citation type="submission" date="2021-08" db="EMBL/GenBank/DDBJ databases">
        <authorList>
            <person name="Tani A."/>
            <person name="Ola A."/>
            <person name="Ogura Y."/>
            <person name="Katsura K."/>
            <person name="Hayashi T."/>
        </authorList>
    </citation>
    <scope>NUCLEOTIDE SEQUENCE</scope>
    <source>
        <strain evidence="1">NBRC 15689</strain>
    </source>
</reference>
<dbReference type="Pfam" id="PF12276">
    <property type="entry name" value="DUF3617"/>
    <property type="match status" value="1"/>
</dbReference>
<evidence type="ECO:0000313" key="1">
    <source>
        <dbReference type="EMBL" id="GJE27836.1"/>
    </source>
</evidence>
<proteinExistence type="predicted"/>
<reference evidence="1" key="1">
    <citation type="journal article" date="2021" name="Front. Microbiol.">
        <title>Comprehensive Comparative Genomics and Phenotyping of Methylobacterium Species.</title>
        <authorList>
            <person name="Alessa O."/>
            <person name="Ogura Y."/>
            <person name="Fujitani Y."/>
            <person name="Takami H."/>
            <person name="Hayashi T."/>
            <person name="Sahin N."/>
            <person name="Tani A."/>
        </authorList>
    </citation>
    <scope>NUCLEOTIDE SEQUENCE</scope>
    <source>
        <strain evidence="1">NBRC 15689</strain>
    </source>
</reference>